<accession>A0A224YCF3</accession>
<keyword evidence="1" id="KW-0812">Transmembrane</keyword>
<proteinExistence type="predicted"/>
<keyword evidence="1" id="KW-1133">Transmembrane helix</keyword>
<protein>
    <submittedName>
        <fullName evidence="2">Uncharacterized protein</fullName>
    </submittedName>
</protein>
<keyword evidence="1" id="KW-0472">Membrane</keyword>
<evidence type="ECO:0000313" key="2">
    <source>
        <dbReference type="EMBL" id="MAA13369.1"/>
    </source>
</evidence>
<dbReference type="AlphaFoldDB" id="A0A224YCF3"/>
<evidence type="ECO:0000256" key="1">
    <source>
        <dbReference type="SAM" id="Phobius"/>
    </source>
</evidence>
<organism evidence="2">
    <name type="scientific">Rhipicephalus zambeziensis</name>
    <dbReference type="NCBI Taxonomy" id="60191"/>
    <lineage>
        <taxon>Eukaryota</taxon>
        <taxon>Metazoa</taxon>
        <taxon>Ecdysozoa</taxon>
        <taxon>Arthropoda</taxon>
        <taxon>Chelicerata</taxon>
        <taxon>Arachnida</taxon>
        <taxon>Acari</taxon>
        <taxon>Parasitiformes</taxon>
        <taxon>Ixodida</taxon>
        <taxon>Ixodoidea</taxon>
        <taxon>Ixodidae</taxon>
        <taxon>Rhipicephalinae</taxon>
        <taxon>Rhipicephalus</taxon>
        <taxon>Rhipicephalus</taxon>
    </lineage>
</organism>
<sequence length="133" mass="15184">MTPGRRKQSIVALLSSSSGLERSREWPHALLLLLVLLLRLTMMSFVQYSVVGWQHSTTNSSRSSHSVTPGAILRFCHAILHLLTRLPDMTTVQGLFPKRFHALAWLCSIEFLTAVQNTRVIFRLEPEFLSDFY</sequence>
<feature type="transmembrane region" description="Helical" evidence="1">
    <location>
        <begin position="29"/>
        <end position="53"/>
    </location>
</feature>
<name>A0A224YCF3_9ACAR</name>
<dbReference type="EMBL" id="GFPF01002223">
    <property type="protein sequence ID" value="MAA13369.1"/>
    <property type="molecule type" value="Transcribed_RNA"/>
</dbReference>
<reference evidence="2" key="1">
    <citation type="journal article" date="2017" name="Parasit. Vectors">
        <title>Sialotranscriptomics of Rhipicephalus zambeziensis reveals intricate expression profiles of secretory proteins and suggests tight temporal transcriptional regulation during blood-feeding.</title>
        <authorList>
            <person name="de Castro M.H."/>
            <person name="de Klerk D."/>
            <person name="Pienaar R."/>
            <person name="Rees D.J.G."/>
            <person name="Mans B.J."/>
        </authorList>
    </citation>
    <scope>NUCLEOTIDE SEQUENCE</scope>
    <source>
        <tissue evidence="2">Salivary glands</tissue>
    </source>
</reference>